<dbReference type="PANTHER" id="PTHR31479">
    <property type="entry name" value="ALPHA/BETA-HYDROLASES SUPERFAMILY PROTEIN"/>
    <property type="match status" value="1"/>
</dbReference>
<evidence type="ECO:0000313" key="1">
    <source>
        <dbReference type="EMBL" id="DAD42868.1"/>
    </source>
</evidence>
<dbReference type="EMBL" id="DUZY01000006">
    <property type="protein sequence ID" value="DAD42868.1"/>
    <property type="molecule type" value="Genomic_DNA"/>
</dbReference>
<sequence>MCITAFPMKMDMVPAHIHLHECIADHSLGGGFAPEVGKALAKEGIYVETCLINPPSVSLVKNLRSIGEKAGSAHNSAVFFFSNSAWLFLFYSGYSTSDWAIAICIQVEIFPQSTPSQFNINIFVSQT</sequence>
<organism evidence="1 2">
    <name type="scientific">Nelumbo nucifera</name>
    <name type="common">Sacred lotus</name>
    <dbReference type="NCBI Taxonomy" id="4432"/>
    <lineage>
        <taxon>Eukaryota</taxon>
        <taxon>Viridiplantae</taxon>
        <taxon>Streptophyta</taxon>
        <taxon>Embryophyta</taxon>
        <taxon>Tracheophyta</taxon>
        <taxon>Spermatophyta</taxon>
        <taxon>Magnoliopsida</taxon>
        <taxon>Proteales</taxon>
        <taxon>Nelumbonaceae</taxon>
        <taxon>Nelumbo</taxon>
    </lineage>
</organism>
<proteinExistence type="predicted"/>
<dbReference type="AlphaFoldDB" id="A0A822ZM76"/>
<keyword evidence="2" id="KW-1185">Reference proteome</keyword>
<evidence type="ECO:0000313" key="2">
    <source>
        <dbReference type="Proteomes" id="UP000607653"/>
    </source>
</evidence>
<accession>A0A822ZM76</accession>
<protein>
    <submittedName>
        <fullName evidence="1">Uncharacterized protein</fullName>
    </submittedName>
</protein>
<comment type="caution">
    <text evidence="1">The sequence shown here is derived from an EMBL/GenBank/DDBJ whole genome shotgun (WGS) entry which is preliminary data.</text>
</comment>
<reference evidence="1 2" key="1">
    <citation type="journal article" date="2020" name="Mol. Biol. Evol.">
        <title>Distinct Expression and Methylation Patterns for Genes with Different Fates following a Single Whole-Genome Duplication in Flowering Plants.</title>
        <authorList>
            <person name="Shi T."/>
            <person name="Rahmani R.S."/>
            <person name="Gugger P.F."/>
            <person name="Wang M."/>
            <person name="Li H."/>
            <person name="Zhang Y."/>
            <person name="Li Z."/>
            <person name="Wang Q."/>
            <person name="Van de Peer Y."/>
            <person name="Marchal K."/>
            <person name="Chen J."/>
        </authorList>
    </citation>
    <scope>NUCLEOTIDE SEQUENCE [LARGE SCALE GENOMIC DNA]</scope>
    <source>
        <tissue evidence="1">Leaf</tissue>
    </source>
</reference>
<name>A0A822ZM76_NELNU</name>
<dbReference type="PANTHER" id="PTHR31479:SF3">
    <property type="entry name" value="ALPHA_BETA-HYDROLASES SUPERFAMILY PROTEIN"/>
    <property type="match status" value="1"/>
</dbReference>
<dbReference type="Proteomes" id="UP000607653">
    <property type="component" value="Unassembled WGS sequence"/>
</dbReference>
<gene>
    <name evidence="1" type="ORF">HUJ06_001098</name>
</gene>